<dbReference type="GO" id="GO:0020037">
    <property type="term" value="F:heme binding"/>
    <property type="evidence" value="ECO:0007669"/>
    <property type="project" value="TreeGrafter"/>
</dbReference>
<dbReference type="InterPro" id="IPR011577">
    <property type="entry name" value="Cyt_b561_bac/Ni-Hgenase"/>
</dbReference>
<dbReference type="Pfam" id="PF01292">
    <property type="entry name" value="Ni_hydr_CYTB"/>
    <property type="match status" value="1"/>
</dbReference>
<dbReference type="InterPro" id="IPR051542">
    <property type="entry name" value="Hydrogenase_cytochrome"/>
</dbReference>
<dbReference type="SUPFAM" id="SSF81342">
    <property type="entry name" value="Transmembrane di-heme cytochromes"/>
    <property type="match status" value="1"/>
</dbReference>
<feature type="transmembrane region" description="Helical" evidence="6">
    <location>
        <begin position="149"/>
        <end position="170"/>
    </location>
</feature>
<dbReference type="EMBL" id="FOFS01000001">
    <property type="protein sequence ID" value="SEP68051.1"/>
    <property type="molecule type" value="Genomic_DNA"/>
</dbReference>
<feature type="transmembrane region" description="Helical" evidence="6">
    <location>
        <begin position="191"/>
        <end position="213"/>
    </location>
</feature>
<dbReference type="GO" id="GO:0005886">
    <property type="term" value="C:plasma membrane"/>
    <property type="evidence" value="ECO:0007669"/>
    <property type="project" value="UniProtKB-SubCell"/>
</dbReference>
<reference evidence="8 9" key="1">
    <citation type="submission" date="2016-10" db="EMBL/GenBank/DDBJ databases">
        <authorList>
            <person name="de Groot N.N."/>
        </authorList>
    </citation>
    <scope>NUCLEOTIDE SEQUENCE [LARGE SCALE GENOMIC DNA]</scope>
    <source>
        <strain evidence="8 9">DSM 25927</strain>
    </source>
</reference>
<feature type="transmembrane region" description="Helical" evidence="6">
    <location>
        <begin position="21"/>
        <end position="42"/>
    </location>
</feature>
<dbReference type="STRING" id="489703.SAMN04488038_101165"/>
<evidence type="ECO:0000313" key="8">
    <source>
        <dbReference type="EMBL" id="SEP68051.1"/>
    </source>
</evidence>
<evidence type="ECO:0000256" key="2">
    <source>
        <dbReference type="ARBA" id="ARBA00022475"/>
    </source>
</evidence>
<dbReference type="PANTHER" id="PTHR30485">
    <property type="entry name" value="NI/FE-HYDROGENASE 1 B-TYPE CYTOCHROME SUBUNIT"/>
    <property type="match status" value="1"/>
</dbReference>
<evidence type="ECO:0000256" key="5">
    <source>
        <dbReference type="ARBA" id="ARBA00023136"/>
    </source>
</evidence>
<evidence type="ECO:0000256" key="3">
    <source>
        <dbReference type="ARBA" id="ARBA00022692"/>
    </source>
</evidence>
<feature type="transmembrane region" description="Helical" evidence="6">
    <location>
        <begin position="98"/>
        <end position="120"/>
    </location>
</feature>
<keyword evidence="5 6" id="KW-0472">Membrane</keyword>
<dbReference type="OrthoDB" id="196472at2"/>
<comment type="subcellular location">
    <subcellularLocation>
        <location evidence="1">Cell membrane</location>
        <topology evidence="1">Multi-pass membrane protein</topology>
    </subcellularLocation>
</comment>
<keyword evidence="4 6" id="KW-1133">Transmembrane helix</keyword>
<evidence type="ECO:0000256" key="1">
    <source>
        <dbReference type="ARBA" id="ARBA00004651"/>
    </source>
</evidence>
<protein>
    <submittedName>
        <fullName evidence="8">Cytochrome b</fullName>
    </submittedName>
</protein>
<dbReference type="GO" id="GO:0022904">
    <property type="term" value="P:respiratory electron transport chain"/>
    <property type="evidence" value="ECO:0007669"/>
    <property type="project" value="InterPro"/>
</dbReference>
<proteinExistence type="predicted"/>
<dbReference type="InterPro" id="IPR016174">
    <property type="entry name" value="Di-haem_cyt_TM"/>
</dbReference>
<keyword evidence="3 6" id="KW-0812">Transmembrane</keyword>
<keyword evidence="2" id="KW-1003">Cell membrane</keyword>
<dbReference type="PANTHER" id="PTHR30485:SF2">
    <property type="entry name" value="BLL0597 PROTEIN"/>
    <property type="match status" value="1"/>
</dbReference>
<evidence type="ECO:0000256" key="6">
    <source>
        <dbReference type="SAM" id="Phobius"/>
    </source>
</evidence>
<dbReference type="Proteomes" id="UP000199233">
    <property type="component" value="Unassembled WGS sequence"/>
</dbReference>
<evidence type="ECO:0000256" key="4">
    <source>
        <dbReference type="ARBA" id="ARBA00022989"/>
    </source>
</evidence>
<dbReference type="AlphaFoldDB" id="A0A1H8ZUV8"/>
<name>A0A1H8ZUV8_9GAMM</name>
<feature type="domain" description="Cytochrome b561 bacterial/Ni-hydrogenase" evidence="7">
    <location>
        <begin position="11"/>
        <end position="181"/>
    </location>
</feature>
<keyword evidence="9" id="KW-1185">Reference proteome</keyword>
<accession>A0A1H8ZUV8</accession>
<feature type="transmembrane region" description="Helical" evidence="6">
    <location>
        <begin position="48"/>
        <end position="65"/>
    </location>
</feature>
<dbReference type="Gene3D" id="1.20.950.20">
    <property type="entry name" value="Transmembrane di-heme cytochromes, Chain C"/>
    <property type="match status" value="1"/>
</dbReference>
<dbReference type="GO" id="GO:0009055">
    <property type="term" value="F:electron transfer activity"/>
    <property type="evidence" value="ECO:0007669"/>
    <property type="project" value="InterPro"/>
</dbReference>
<organism evidence="8 9">
    <name type="scientific">Solimonas aquatica</name>
    <dbReference type="NCBI Taxonomy" id="489703"/>
    <lineage>
        <taxon>Bacteria</taxon>
        <taxon>Pseudomonadati</taxon>
        <taxon>Pseudomonadota</taxon>
        <taxon>Gammaproteobacteria</taxon>
        <taxon>Nevskiales</taxon>
        <taxon>Nevskiaceae</taxon>
        <taxon>Solimonas</taxon>
    </lineage>
</organism>
<sequence length="233" mass="25476">MSPGSGSRRTVWDLPLRLFHWLLLLSVTAAIVSGKWGGAAYALWHGRIGLLILGLLSFRLLWGLVGTRSARFLSFWPTPARLRRYFSGQWQGVGHSPLAGLAVLGLLFVLGAQVLSGLGANDDIAFAGPLAAWLSKADSDALSLWHQRLSSALLAMIMLHLLAIACYELLFQHRLLLAMLSLRKRLNRERVAAAPAWRLLLALLLALASVYFVQQLGQVRTPAPQASVATPAW</sequence>
<gene>
    <name evidence="8" type="ORF">SAMN04488038_101165</name>
</gene>
<dbReference type="RefSeq" id="WP_093280730.1">
    <property type="nucleotide sequence ID" value="NZ_FOFS01000001.1"/>
</dbReference>
<evidence type="ECO:0000259" key="7">
    <source>
        <dbReference type="Pfam" id="PF01292"/>
    </source>
</evidence>
<evidence type="ECO:0000313" key="9">
    <source>
        <dbReference type="Proteomes" id="UP000199233"/>
    </source>
</evidence>